<dbReference type="Pfam" id="PF03150">
    <property type="entry name" value="CCP_MauG"/>
    <property type="match status" value="1"/>
</dbReference>
<dbReference type="InterPro" id="IPR051395">
    <property type="entry name" value="Cytochrome_c_Peroxidase/MauG"/>
</dbReference>
<evidence type="ECO:0000256" key="14">
    <source>
        <dbReference type="SAM" id="MobiDB-lite"/>
    </source>
</evidence>
<comment type="caution">
    <text evidence="16">The sequence shown here is derived from an EMBL/GenBank/DDBJ whole genome shotgun (WGS) entry which is preliminary data.</text>
</comment>
<evidence type="ECO:0000256" key="10">
    <source>
        <dbReference type="ARBA" id="ARBA00023004"/>
    </source>
</evidence>
<sequence>MNRIDYASSRNSDPVRPLGRPIPTTSPRVVRRPVAARPVAIQPVALVPLALVLVALLLPGCGSDTTDPGPPTPEPYVLEVPESFPPMRVPPDKPLTVQGVELGRKLFYDPILSRDRTQACGSCHAPEFAFTDHGLALSEGIHGELGTRSAPSLVNAGWLRTPFWDGRTTSLEDQARHPVPNPIEMDLPWDEALPRLREHSDYPGLFEAAFGSTEITEDLVVDAIAQFERTLISGNSKYDQRQRGEVEFTDSEERGFELFFAESGDCFHCHGNVLFTTDDFRDIGLELDPAAADSGRALVTGLAEDVGKFHVPTLRNIEYTAPYMHDGRYATLEDVVRHYEQHVQRSPNLDVLIQARLDRIDRGQRLTDQDILDIVAFLETLSDPEFMSNPDFADPNR</sequence>
<keyword evidence="10 13" id="KW-0408">Iron</keyword>
<evidence type="ECO:0000313" key="16">
    <source>
        <dbReference type="EMBL" id="MCA9757845.1"/>
    </source>
</evidence>
<dbReference type="InterPro" id="IPR004852">
    <property type="entry name" value="Di-haem_cyt_c_peroxidsae"/>
</dbReference>
<organism evidence="16 17">
    <name type="scientific">Eiseniibacteriota bacterium</name>
    <dbReference type="NCBI Taxonomy" id="2212470"/>
    <lineage>
        <taxon>Bacteria</taxon>
        <taxon>Candidatus Eiseniibacteriota</taxon>
    </lineage>
</organism>
<dbReference type="InterPro" id="IPR036909">
    <property type="entry name" value="Cyt_c-like_dom_sf"/>
</dbReference>
<evidence type="ECO:0000256" key="13">
    <source>
        <dbReference type="PROSITE-ProRule" id="PRU00433"/>
    </source>
</evidence>
<evidence type="ECO:0000256" key="6">
    <source>
        <dbReference type="ARBA" id="ARBA00022729"/>
    </source>
</evidence>
<feature type="region of interest" description="Disordered" evidence="14">
    <location>
        <begin position="1"/>
        <end position="26"/>
    </location>
</feature>
<dbReference type="SUPFAM" id="SSF46626">
    <property type="entry name" value="Cytochrome c"/>
    <property type="match status" value="2"/>
</dbReference>
<evidence type="ECO:0000256" key="2">
    <source>
        <dbReference type="ARBA" id="ARBA00004856"/>
    </source>
</evidence>
<dbReference type="EMBL" id="JAGQHS010000124">
    <property type="protein sequence ID" value="MCA9757845.1"/>
    <property type="molecule type" value="Genomic_DNA"/>
</dbReference>
<keyword evidence="3" id="KW-0813">Transport</keyword>
<reference evidence="16" key="1">
    <citation type="submission" date="2020-04" db="EMBL/GenBank/DDBJ databases">
        <authorList>
            <person name="Zhang T."/>
        </authorList>
    </citation>
    <scope>NUCLEOTIDE SEQUENCE</scope>
    <source>
        <strain evidence="16">HKST-UBA02</strain>
    </source>
</reference>
<dbReference type="GO" id="GO:0004130">
    <property type="term" value="F:cytochrome-c peroxidase activity"/>
    <property type="evidence" value="ECO:0007669"/>
    <property type="project" value="TreeGrafter"/>
</dbReference>
<keyword evidence="5 13" id="KW-0479">Metal-binding</keyword>
<proteinExistence type="predicted"/>
<reference evidence="16" key="2">
    <citation type="journal article" date="2021" name="Microbiome">
        <title>Successional dynamics and alternative stable states in a saline activated sludge microbial community over 9 years.</title>
        <authorList>
            <person name="Wang Y."/>
            <person name="Ye J."/>
            <person name="Ju F."/>
            <person name="Liu L."/>
            <person name="Boyd J.A."/>
            <person name="Deng Y."/>
            <person name="Parks D.H."/>
            <person name="Jiang X."/>
            <person name="Yin X."/>
            <person name="Woodcroft B.J."/>
            <person name="Tyson G.W."/>
            <person name="Hugenholtz P."/>
            <person name="Polz M.F."/>
            <person name="Zhang T."/>
        </authorList>
    </citation>
    <scope>NUCLEOTIDE SEQUENCE</scope>
    <source>
        <strain evidence="16">HKST-UBA02</strain>
    </source>
</reference>
<evidence type="ECO:0000256" key="11">
    <source>
        <dbReference type="ARBA" id="ARBA00058991"/>
    </source>
</evidence>
<evidence type="ECO:0000256" key="1">
    <source>
        <dbReference type="ARBA" id="ARBA00004418"/>
    </source>
</evidence>
<evidence type="ECO:0000256" key="9">
    <source>
        <dbReference type="ARBA" id="ARBA00023002"/>
    </source>
</evidence>
<dbReference type="GO" id="GO:0046872">
    <property type="term" value="F:metal ion binding"/>
    <property type="evidence" value="ECO:0007669"/>
    <property type="project" value="UniProtKB-KW"/>
</dbReference>
<keyword evidence="4 13" id="KW-0349">Heme</keyword>
<keyword evidence="8" id="KW-0249">Electron transport</keyword>
<dbReference type="GO" id="GO:0020037">
    <property type="term" value="F:heme binding"/>
    <property type="evidence" value="ECO:0007669"/>
    <property type="project" value="InterPro"/>
</dbReference>
<dbReference type="Proteomes" id="UP000739538">
    <property type="component" value="Unassembled WGS sequence"/>
</dbReference>
<evidence type="ECO:0000259" key="15">
    <source>
        <dbReference type="PROSITE" id="PS51007"/>
    </source>
</evidence>
<evidence type="ECO:0000256" key="12">
    <source>
        <dbReference type="ARBA" id="ARBA00073576"/>
    </source>
</evidence>
<dbReference type="InterPro" id="IPR009056">
    <property type="entry name" value="Cyt_c-like_dom"/>
</dbReference>
<evidence type="ECO:0000256" key="3">
    <source>
        <dbReference type="ARBA" id="ARBA00022448"/>
    </source>
</evidence>
<dbReference type="AlphaFoldDB" id="A0A956NIQ3"/>
<dbReference type="PROSITE" id="PS51007">
    <property type="entry name" value="CYTC"/>
    <property type="match status" value="1"/>
</dbReference>
<keyword evidence="6" id="KW-0732">Signal</keyword>
<dbReference type="PANTHER" id="PTHR30600">
    <property type="entry name" value="CYTOCHROME C PEROXIDASE-RELATED"/>
    <property type="match status" value="1"/>
</dbReference>
<keyword evidence="9" id="KW-0560">Oxidoreductase</keyword>
<evidence type="ECO:0000256" key="4">
    <source>
        <dbReference type="ARBA" id="ARBA00022617"/>
    </source>
</evidence>
<comment type="function">
    <text evidence="11">Involved in methylamine metabolism. Essential for the maturation of the beta subunit of MADH, presumably via a step in the biosynthesis of tryptophan tryptophylquinone (TTQ), the cofactor of MADH.</text>
</comment>
<evidence type="ECO:0000256" key="8">
    <source>
        <dbReference type="ARBA" id="ARBA00022982"/>
    </source>
</evidence>
<dbReference type="Gene3D" id="1.10.760.10">
    <property type="entry name" value="Cytochrome c-like domain"/>
    <property type="match status" value="2"/>
</dbReference>
<evidence type="ECO:0000256" key="5">
    <source>
        <dbReference type="ARBA" id="ARBA00022723"/>
    </source>
</evidence>
<accession>A0A956NIQ3</accession>
<comment type="subcellular location">
    <subcellularLocation>
        <location evidence="1">Periplasm</location>
    </subcellularLocation>
</comment>
<evidence type="ECO:0000313" key="17">
    <source>
        <dbReference type="Proteomes" id="UP000739538"/>
    </source>
</evidence>
<dbReference type="GO" id="GO:0009055">
    <property type="term" value="F:electron transfer activity"/>
    <property type="evidence" value="ECO:0007669"/>
    <property type="project" value="InterPro"/>
</dbReference>
<dbReference type="GO" id="GO:0042597">
    <property type="term" value="C:periplasmic space"/>
    <property type="evidence" value="ECO:0007669"/>
    <property type="project" value="UniProtKB-SubCell"/>
</dbReference>
<protein>
    <recommendedName>
        <fullName evidence="12">Methylamine utilization protein MauG</fullName>
    </recommendedName>
</protein>
<evidence type="ECO:0000256" key="7">
    <source>
        <dbReference type="ARBA" id="ARBA00022764"/>
    </source>
</evidence>
<dbReference type="FunFam" id="1.10.760.10:FF:000019">
    <property type="entry name" value="Di-heme cytochrome C peroxidase"/>
    <property type="match status" value="1"/>
</dbReference>
<feature type="domain" description="Cytochrome c" evidence="15">
    <location>
        <begin position="250"/>
        <end position="382"/>
    </location>
</feature>
<comment type="pathway">
    <text evidence="2">One-carbon metabolism; methylamine degradation.</text>
</comment>
<keyword evidence="7" id="KW-0574">Periplasm</keyword>
<gene>
    <name evidence="16" type="ORF">KDA27_18785</name>
</gene>
<name>A0A956NIQ3_UNCEI</name>